<reference evidence="4" key="1">
    <citation type="submission" date="2016-12" db="EMBL/GenBank/DDBJ databases">
        <title>Comparative genomics of four Isosphaeraceae planctomycetes: a common pool of plasmids and glycoside hydrolase genes.</title>
        <authorList>
            <person name="Ivanova A."/>
        </authorList>
    </citation>
    <scope>NUCLEOTIDE SEQUENCE [LARGE SCALE GENOMIC DNA]</scope>
    <source>
        <strain evidence="4">PX4</strain>
    </source>
</reference>
<dbReference type="PANTHER" id="PTHR19372">
    <property type="entry name" value="SULFITE REDUCTASE"/>
    <property type="match status" value="1"/>
</dbReference>
<organism evidence="3 4">
    <name type="scientific">Paludisphaera borealis</name>
    <dbReference type="NCBI Taxonomy" id="1387353"/>
    <lineage>
        <taxon>Bacteria</taxon>
        <taxon>Pseudomonadati</taxon>
        <taxon>Planctomycetota</taxon>
        <taxon>Planctomycetia</taxon>
        <taxon>Isosphaerales</taxon>
        <taxon>Isosphaeraceae</taxon>
        <taxon>Paludisphaera</taxon>
    </lineage>
</organism>
<sequence>MEPISRRDALGLGATGLVLSGLVRRSPAASPPTGRTDDDGSRRPFLTPGDDFTDVSRGDPIPHTLQGEALVKARLTPETWRLEVAAEGKAELAKPLRQADGSAIDLASLVKLGETKGVLFLKAMQCNNIAQPLGQGLWEGVPLRDVLRLGGEMKQVRRVYYWGFHNNDPKQMFRSSLAINQVLDAPPGELPPFIAYRLNGGPIPLERGGPVRMIVPWAHGFKSVKWLQQIVLTNDYQANDTYALANNDPESYLKTAAYLDDADEATRPAGETLVIRGTAMVGWPGLARVESWLRRVSRPVVELHDDDPAWATASWRPCDLDPPPVDLAAELPAGVDLARIWGFGPDGRPKEWPLRFSVAPWSASLGGLEPGDYEFRVRTVDRNGFAQPEPRPFAQRSGVNGVQCKRLHITAKA</sequence>
<dbReference type="Gene3D" id="3.90.420.10">
    <property type="entry name" value="Oxidoreductase, molybdopterin-binding domain"/>
    <property type="match status" value="1"/>
</dbReference>
<dbReference type="OrthoDB" id="9778777at2"/>
<dbReference type="GO" id="GO:0020037">
    <property type="term" value="F:heme binding"/>
    <property type="evidence" value="ECO:0007669"/>
    <property type="project" value="TreeGrafter"/>
</dbReference>
<dbReference type="EC" id="1.8.-.-" evidence="3"/>
<dbReference type="PRINTS" id="PR00407">
    <property type="entry name" value="EUMOPTERIN"/>
</dbReference>
<dbReference type="GO" id="GO:0006790">
    <property type="term" value="P:sulfur compound metabolic process"/>
    <property type="evidence" value="ECO:0007669"/>
    <property type="project" value="TreeGrafter"/>
</dbReference>
<dbReference type="InterPro" id="IPR000572">
    <property type="entry name" value="OxRdtase_Mopterin-bd_dom"/>
</dbReference>
<feature type="region of interest" description="Disordered" evidence="1">
    <location>
        <begin position="21"/>
        <end position="63"/>
    </location>
</feature>
<proteinExistence type="predicted"/>
<evidence type="ECO:0000313" key="4">
    <source>
        <dbReference type="Proteomes" id="UP000186309"/>
    </source>
</evidence>
<dbReference type="InterPro" id="IPR008335">
    <property type="entry name" value="Mopterin_OxRdtase_euk"/>
</dbReference>
<dbReference type="Pfam" id="PF00174">
    <property type="entry name" value="Oxidored_molyb"/>
    <property type="match status" value="1"/>
</dbReference>
<accession>A0A1U7CRA9</accession>
<dbReference type="SUPFAM" id="SSF56524">
    <property type="entry name" value="Oxidoreductase molybdopterin-binding domain"/>
    <property type="match status" value="1"/>
</dbReference>
<evidence type="ECO:0000259" key="2">
    <source>
        <dbReference type="Pfam" id="PF00174"/>
    </source>
</evidence>
<evidence type="ECO:0000256" key="1">
    <source>
        <dbReference type="SAM" id="MobiDB-lite"/>
    </source>
</evidence>
<dbReference type="GO" id="GO:0008482">
    <property type="term" value="F:sulfite oxidase activity"/>
    <property type="evidence" value="ECO:0007669"/>
    <property type="project" value="TreeGrafter"/>
</dbReference>
<dbReference type="Gene3D" id="2.60.40.650">
    <property type="match status" value="1"/>
</dbReference>
<dbReference type="EMBL" id="CP019082">
    <property type="protein sequence ID" value="APW61477.1"/>
    <property type="molecule type" value="Genomic_DNA"/>
</dbReference>
<keyword evidence="3" id="KW-0560">Oxidoreductase</keyword>
<dbReference type="KEGG" id="pbor:BSF38_02992"/>
<dbReference type="PANTHER" id="PTHR19372:SF7">
    <property type="entry name" value="SULFITE OXIDASE, MITOCHONDRIAL"/>
    <property type="match status" value="1"/>
</dbReference>
<dbReference type="STRING" id="1387353.BSF38_02992"/>
<dbReference type="GO" id="GO:0043546">
    <property type="term" value="F:molybdopterin cofactor binding"/>
    <property type="evidence" value="ECO:0007669"/>
    <property type="project" value="TreeGrafter"/>
</dbReference>
<name>A0A1U7CRA9_9BACT</name>
<gene>
    <name evidence="3" type="primary">yedY_3</name>
    <name evidence="3" type="ORF">BSF38_02992</name>
</gene>
<protein>
    <submittedName>
        <fullName evidence="3">Sulfoxide reductase catalytic subunit YedY</fullName>
        <ecNumber evidence="3">1.8.-.-</ecNumber>
    </submittedName>
</protein>
<dbReference type="RefSeq" id="WP_076346858.1">
    <property type="nucleotide sequence ID" value="NZ_CP019082.1"/>
</dbReference>
<dbReference type="Proteomes" id="UP000186309">
    <property type="component" value="Chromosome"/>
</dbReference>
<feature type="domain" description="Oxidoreductase molybdopterin-binding" evidence="2">
    <location>
        <begin position="76"/>
        <end position="237"/>
    </location>
</feature>
<keyword evidence="4" id="KW-1185">Reference proteome</keyword>
<evidence type="ECO:0000313" key="3">
    <source>
        <dbReference type="EMBL" id="APW61477.1"/>
    </source>
</evidence>
<dbReference type="InterPro" id="IPR036374">
    <property type="entry name" value="OxRdtase_Mopterin-bd_sf"/>
</dbReference>
<dbReference type="AlphaFoldDB" id="A0A1U7CRA9"/>